<keyword evidence="4" id="KW-1185">Reference proteome</keyword>
<evidence type="ECO:0000256" key="1">
    <source>
        <dbReference type="ARBA" id="ARBA00023117"/>
    </source>
</evidence>
<feature type="compositionally biased region" description="Low complexity" evidence="2">
    <location>
        <begin position="9"/>
        <end position="18"/>
    </location>
</feature>
<dbReference type="Gene3D" id="1.20.920.10">
    <property type="entry name" value="Bromodomain-like"/>
    <property type="match status" value="1"/>
</dbReference>
<name>A0A0V0QIE6_PSEPJ</name>
<protein>
    <submittedName>
        <fullName evidence="3">Bromodomain</fullName>
    </submittedName>
</protein>
<reference evidence="3 4" key="1">
    <citation type="journal article" date="2015" name="Sci. Rep.">
        <title>Genome of the facultative scuticociliatosis pathogen Pseudocohnilembus persalinus provides insight into its virulence through horizontal gene transfer.</title>
        <authorList>
            <person name="Xiong J."/>
            <person name="Wang G."/>
            <person name="Cheng J."/>
            <person name="Tian M."/>
            <person name="Pan X."/>
            <person name="Warren A."/>
            <person name="Jiang C."/>
            <person name="Yuan D."/>
            <person name="Miao W."/>
        </authorList>
    </citation>
    <scope>NUCLEOTIDE SEQUENCE [LARGE SCALE GENOMIC DNA]</scope>
    <source>
        <strain evidence="3">36N120E</strain>
    </source>
</reference>
<dbReference type="InParanoid" id="A0A0V0QIE6"/>
<organism evidence="3 4">
    <name type="scientific">Pseudocohnilembus persalinus</name>
    <name type="common">Ciliate</name>
    <dbReference type="NCBI Taxonomy" id="266149"/>
    <lineage>
        <taxon>Eukaryota</taxon>
        <taxon>Sar</taxon>
        <taxon>Alveolata</taxon>
        <taxon>Ciliophora</taxon>
        <taxon>Intramacronucleata</taxon>
        <taxon>Oligohymenophorea</taxon>
        <taxon>Scuticociliatia</taxon>
        <taxon>Philasterida</taxon>
        <taxon>Pseudocohnilembidae</taxon>
        <taxon>Pseudocohnilembus</taxon>
    </lineage>
</organism>
<dbReference type="EMBL" id="LDAU01000158">
    <property type="protein sequence ID" value="KRX02083.1"/>
    <property type="molecule type" value="Genomic_DNA"/>
</dbReference>
<dbReference type="InterPro" id="IPR036427">
    <property type="entry name" value="Bromodomain-like_sf"/>
</dbReference>
<sequence>MFFKNGIFSSESETSSESSSEEEDAEEDDVSSEEIEEEDEDNYEDEFDQDTLRNTIRNAKKTYNQRDLNICLGQICDSLKNCEGFKQFIELNIDINIQSISEKCQNEIYKNQEEFKGDFEKMFEILYFNNTRNSSIYQETMKMQRKFIQLYSQFDAKTRGIKNQFTFQRRL</sequence>
<evidence type="ECO:0000256" key="2">
    <source>
        <dbReference type="SAM" id="MobiDB-lite"/>
    </source>
</evidence>
<comment type="caution">
    <text evidence="3">The sequence shown here is derived from an EMBL/GenBank/DDBJ whole genome shotgun (WGS) entry which is preliminary data.</text>
</comment>
<feature type="region of interest" description="Disordered" evidence="2">
    <location>
        <begin position="1"/>
        <end position="51"/>
    </location>
</feature>
<evidence type="ECO:0000313" key="4">
    <source>
        <dbReference type="Proteomes" id="UP000054937"/>
    </source>
</evidence>
<dbReference type="SUPFAM" id="SSF47370">
    <property type="entry name" value="Bromodomain"/>
    <property type="match status" value="1"/>
</dbReference>
<dbReference type="Proteomes" id="UP000054937">
    <property type="component" value="Unassembled WGS sequence"/>
</dbReference>
<proteinExistence type="predicted"/>
<accession>A0A0V0QIE6</accession>
<gene>
    <name evidence="3" type="ORF">PPERSA_03145</name>
</gene>
<feature type="compositionally biased region" description="Acidic residues" evidence="2">
    <location>
        <begin position="19"/>
        <end position="49"/>
    </location>
</feature>
<evidence type="ECO:0000313" key="3">
    <source>
        <dbReference type="EMBL" id="KRX02083.1"/>
    </source>
</evidence>
<dbReference type="AlphaFoldDB" id="A0A0V0QIE6"/>
<keyword evidence="1" id="KW-0103">Bromodomain</keyword>